<evidence type="ECO:0000313" key="2">
    <source>
        <dbReference type="EMBL" id="MBB2932044.1"/>
    </source>
</evidence>
<accession>A0ABR6FX88</accession>
<dbReference type="RefSeq" id="WP_133253718.1">
    <property type="nucleotide sequence ID" value="NZ_JACHVZ010000023.1"/>
</dbReference>
<protein>
    <recommendedName>
        <fullName evidence="1">AbiTii domain-containing protein</fullName>
    </recommendedName>
</protein>
<dbReference type="Proteomes" id="UP000533533">
    <property type="component" value="Unassembled WGS sequence"/>
</dbReference>
<dbReference type="Pfam" id="PF18864">
    <property type="entry name" value="AbiTii"/>
    <property type="match status" value="1"/>
</dbReference>
<evidence type="ECO:0000259" key="1">
    <source>
        <dbReference type="Pfam" id="PF18864"/>
    </source>
</evidence>
<gene>
    <name evidence="2" type="ORF">FHX59_006518</name>
</gene>
<proteinExistence type="predicted"/>
<evidence type="ECO:0000313" key="3">
    <source>
        <dbReference type="Proteomes" id="UP000533533"/>
    </source>
</evidence>
<comment type="caution">
    <text evidence="2">The sequence shown here is derived from an EMBL/GenBank/DDBJ whole genome shotgun (WGS) entry which is preliminary data.</text>
</comment>
<feature type="domain" description="AbiTii" evidence="1">
    <location>
        <begin position="28"/>
        <end position="211"/>
    </location>
</feature>
<keyword evidence="3" id="KW-1185">Reference proteome</keyword>
<name>A0ABR6FX88_9BURK</name>
<sequence length="324" mass="35927">MDSLVSFQPRKAACEDHHRTSNSFMAKSIVLELQELASDGDHDINDLLRKTLMVATKLEVKEFRAWASAELHGYTGEARQTLPPYRQIRGEMSLYHPSLGTVAFRALPQQLYKELVLINVTESVASLVHLLDREQTDSVCYDFSPEQERILKSLPVESLKRYRATRTVSKNRIMALLDAVRTTILEWALTLEKDGIMGEGLSFSAKEKRAVMQNFNINNFQGVLGNVEAGASVTQTNTQQVMAADFPSLVQHLASRGVSEVDLCELQLAVQEDPQPRSIDHLGPKVSAWMSNMLMKAASGTWNIGIAAAGGFLAEALGKYYGIV</sequence>
<organism evidence="2 3">
    <name type="scientific">Paraburkholderia silvatlantica</name>
    <dbReference type="NCBI Taxonomy" id="321895"/>
    <lineage>
        <taxon>Bacteria</taxon>
        <taxon>Pseudomonadati</taxon>
        <taxon>Pseudomonadota</taxon>
        <taxon>Betaproteobacteria</taxon>
        <taxon>Burkholderiales</taxon>
        <taxon>Burkholderiaceae</taxon>
        <taxon>Paraburkholderia</taxon>
    </lineage>
</organism>
<reference evidence="2 3" key="1">
    <citation type="submission" date="2020-08" db="EMBL/GenBank/DDBJ databases">
        <title>Genomic Encyclopedia of Type Strains, Phase IV (KMG-V): Genome sequencing to study the core and pangenomes of soil and plant-associated prokaryotes.</title>
        <authorList>
            <person name="Whitman W."/>
        </authorList>
    </citation>
    <scope>NUCLEOTIDE SEQUENCE [LARGE SCALE GENOMIC DNA]</scope>
    <source>
        <strain evidence="2 3">SRMrh-85</strain>
    </source>
</reference>
<dbReference type="EMBL" id="JACHVZ010000023">
    <property type="protein sequence ID" value="MBB2932044.1"/>
    <property type="molecule type" value="Genomic_DNA"/>
</dbReference>
<dbReference type="InterPro" id="IPR041304">
    <property type="entry name" value="AbiTii"/>
</dbReference>